<dbReference type="PANTHER" id="PTHR13903">
    <property type="entry name" value="PIRIN-RELATED"/>
    <property type="match status" value="1"/>
</dbReference>
<dbReference type="AlphaFoldDB" id="A0A1I5FXS5"/>
<feature type="domain" description="Pirin N-terminal" evidence="3">
    <location>
        <begin position="59"/>
        <end position="141"/>
    </location>
</feature>
<evidence type="ECO:0000259" key="4">
    <source>
        <dbReference type="Pfam" id="PF05726"/>
    </source>
</evidence>
<dbReference type="Proteomes" id="UP000198806">
    <property type="component" value="Unassembled WGS sequence"/>
</dbReference>
<dbReference type="OrthoDB" id="321327at2"/>
<dbReference type="CDD" id="cd02909">
    <property type="entry name" value="cupin_pirin_N"/>
    <property type="match status" value="1"/>
</dbReference>
<proteinExistence type="inferred from homology"/>
<dbReference type="InterPro" id="IPR012093">
    <property type="entry name" value="Pirin"/>
</dbReference>
<dbReference type="InterPro" id="IPR014710">
    <property type="entry name" value="RmlC-like_jellyroll"/>
</dbReference>
<accession>A0A1I5FXS5</accession>
<dbReference type="SUPFAM" id="SSF51182">
    <property type="entry name" value="RmlC-like cupins"/>
    <property type="match status" value="1"/>
</dbReference>
<evidence type="ECO:0000313" key="5">
    <source>
        <dbReference type="EMBL" id="SFO28429.1"/>
    </source>
</evidence>
<gene>
    <name evidence="5" type="ORF">SAMN04489757_11648</name>
</gene>
<evidence type="ECO:0000259" key="3">
    <source>
        <dbReference type="Pfam" id="PF02678"/>
    </source>
</evidence>
<dbReference type="EMBL" id="FOWD01000016">
    <property type="protein sequence ID" value="SFO28429.1"/>
    <property type="molecule type" value="Genomic_DNA"/>
</dbReference>
<dbReference type="InterPro" id="IPR003829">
    <property type="entry name" value="Pirin_N_dom"/>
</dbReference>
<protein>
    <recommendedName>
        <fullName evidence="7">Pirin</fullName>
    </recommendedName>
</protein>
<dbReference type="Gene3D" id="2.60.120.10">
    <property type="entry name" value="Jelly Rolls"/>
    <property type="match status" value="2"/>
</dbReference>
<keyword evidence="6" id="KW-1185">Reference proteome</keyword>
<evidence type="ECO:0008006" key="7">
    <source>
        <dbReference type="Google" id="ProtNLM"/>
    </source>
</evidence>
<dbReference type="PANTHER" id="PTHR13903:SF8">
    <property type="entry name" value="PIRIN"/>
    <property type="match status" value="1"/>
</dbReference>
<organism evidence="5 6">
    <name type="scientific">Anaerocolumna aminovalerica</name>
    <dbReference type="NCBI Taxonomy" id="1527"/>
    <lineage>
        <taxon>Bacteria</taxon>
        <taxon>Bacillati</taxon>
        <taxon>Bacillota</taxon>
        <taxon>Clostridia</taxon>
        <taxon>Lachnospirales</taxon>
        <taxon>Lachnospiraceae</taxon>
        <taxon>Anaerocolumna</taxon>
    </lineage>
</organism>
<evidence type="ECO:0000256" key="1">
    <source>
        <dbReference type="ARBA" id="ARBA00008416"/>
    </source>
</evidence>
<feature type="domain" description="Pirin C-terminal" evidence="4">
    <location>
        <begin position="210"/>
        <end position="310"/>
    </location>
</feature>
<evidence type="ECO:0000313" key="6">
    <source>
        <dbReference type="Proteomes" id="UP000198806"/>
    </source>
</evidence>
<dbReference type="InterPro" id="IPR011051">
    <property type="entry name" value="RmlC_Cupin_sf"/>
</dbReference>
<dbReference type="RefSeq" id="WP_091686768.1">
    <property type="nucleotide sequence ID" value="NZ_BAABFM010000012.1"/>
</dbReference>
<dbReference type="Pfam" id="PF05726">
    <property type="entry name" value="Pirin_C"/>
    <property type="match status" value="1"/>
</dbReference>
<comment type="similarity">
    <text evidence="1 2">Belongs to the pirin family.</text>
</comment>
<sequence>MKDKQILNIEKLDFLWETDNPFLFCAHHKDAFPKGNDEQGVDSKHLSGRNIGNDFQIKDGFRMYHGDKVPGFPAHPHRGFETITIVLEGFVDHTDGNGSSGRYGNGDVQWMTAGSGLQHAEMFPLVYKEKENPMELFQIWLNLPKKSKFTDPYYKMLWFEDIPVIDVVNNNGKKSEVRLIAGTFDGVKSPAPSPDSWAANPDNHVGIELIKMEPGAMIKLPAVSETLSRNLYYYMGESINIGETTIKVNYKAKLAGNEEITITNGRKESYMLVLEGEPIQEPVVQYGPFVMNTQKEIQEAFMDFQKTEFGGWPFNRYDPVHSCGDSRFAKYPDGTVEERGTFKG</sequence>
<dbReference type="STRING" id="1527.SAMN04489757_11648"/>
<reference evidence="5 6" key="1">
    <citation type="submission" date="2016-10" db="EMBL/GenBank/DDBJ databases">
        <authorList>
            <person name="de Groot N.N."/>
        </authorList>
    </citation>
    <scope>NUCLEOTIDE SEQUENCE [LARGE SCALE GENOMIC DNA]</scope>
    <source>
        <strain evidence="5 6">DSM 1283</strain>
    </source>
</reference>
<dbReference type="Pfam" id="PF02678">
    <property type="entry name" value="Pirin"/>
    <property type="match status" value="1"/>
</dbReference>
<dbReference type="InterPro" id="IPR008778">
    <property type="entry name" value="Pirin_C_dom"/>
</dbReference>
<name>A0A1I5FXS5_9FIRM</name>
<evidence type="ECO:0000256" key="2">
    <source>
        <dbReference type="RuleBase" id="RU003457"/>
    </source>
</evidence>